<dbReference type="SUPFAM" id="SSF90123">
    <property type="entry name" value="ABC transporter transmembrane region"/>
    <property type="match status" value="1"/>
</dbReference>
<keyword evidence="9" id="KW-0445">Lipid transport</keyword>
<dbReference type="InterPro" id="IPR036640">
    <property type="entry name" value="ABC1_TM_sf"/>
</dbReference>
<dbReference type="SMART" id="SM00382">
    <property type="entry name" value="AAA"/>
    <property type="match status" value="1"/>
</dbReference>
<dbReference type="PANTHER" id="PTHR43394">
    <property type="entry name" value="ATP-DEPENDENT PERMEASE MDL1, MITOCHONDRIAL"/>
    <property type="match status" value="1"/>
</dbReference>
<dbReference type="InterPro" id="IPR011917">
    <property type="entry name" value="ABC_transpr_lipidA"/>
</dbReference>
<feature type="transmembrane region" description="Helical" evidence="11">
    <location>
        <begin position="175"/>
        <end position="192"/>
    </location>
</feature>
<dbReference type="GO" id="GO:0015421">
    <property type="term" value="F:ABC-type oligopeptide transporter activity"/>
    <property type="evidence" value="ECO:0007669"/>
    <property type="project" value="TreeGrafter"/>
</dbReference>
<dbReference type="InterPro" id="IPR017871">
    <property type="entry name" value="ABC_transporter-like_CS"/>
</dbReference>
<evidence type="ECO:0000256" key="4">
    <source>
        <dbReference type="ARBA" id="ARBA00022692"/>
    </source>
</evidence>
<dbReference type="Gene3D" id="1.20.1560.10">
    <property type="entry name" value="ABC transporter type 1, transmembrane domain"/>
    <property type="match status" value="1"/>
</dbReference>
<evidence type="ECO:0000256" key="10">
    <source>
        <dbReference type="ARBA" id="ARBA00023136"/>
    </source>
</evidence>
<sequence>MPRPERASKGSMPDDAWQTYKRLIGYLRPHRGMFALGMLGAIVFAISMVSFTAFAKVFGDGTFENRDPRTIVWLPLALIGLFLLRGLGDFTQTYCMGYVGRQIVKRLRGQVFERMVHLPVSYFDRNSSNVLLTKLTYNTEQIGQASTDSILITLREALTIIGSIVMLFYFNARLAAIALIMGPLVAWLIGIINKKFRRYSHRIQDSMGDITRVAKETLEAPRVIKVYNAENYQAGQFEGVNEHNRRSHMRLVLTKGLSNPVVQMVTATGSAIVLSIAISDAINERMSMGDLLAFFVALVGIAQPLRALVGVSGPLQQGIAAGQSIFQLIDEAAEPEGGSLVAERVRGDIEYRDVSFTYPVGKGAALHDVSLKVAAGEVIAIVGRSGSGKSTLVNLLPRFYEPDAGTIRIDGHELHEYQLQNLREQIAVVSQDIVLFNDTIRANIAFGRKASDEQIERAAQAALVMDFVRELPAGLDTMVGDRGVLLSGGQRQRISIARALLKNAPILILDEATSALDTESERFIQAALEQLMHNRTTLVIAHRLSTVEKASRILVMEAGRIIESGTHAELIAKQGQYAMLHAMQFNA</sequence>
<dbReference type="InterPro" id="IPR027417">
    <property type="entry name" value="P-loop_NTPase"/>
</dbReference>
<evidence type="ECO:0000256" key="1">
    <source>
        <dbReference type="ARBA" id="ARBA00004651"/>
    </source>
</evidence>
<keyword evidence="5" id="KW-0547">Nucleotide-binding</keyword>
<keyword evidence="10 11" id="KW-0472">Membrane</keyword>
<feature type="transmembrane region" description="Helical" evidence="11">
    <location>
        <begin position="150"/>
        <end position="169"/>
    </location>
</feature>
<keyword evidence="2" id="KW-0813">Transport</keyword>
<dbReference type="InterPro" id="IPR003439">
    <property type="entry name" value="ABC_transporter-like_ATP-bd"/>
</dbReference>
<comment type="subcellular location">
    <subcellularLocation>
        <location evidence="1">Cell membrane</location>
        <topology evidence="1">Multi-pass membrane protein</topology>
    </subcellularLocation>
</comment>
<dbReference type="FunFam" id="3.40.50.300:FF:000140">
    <property type="entry name" value="Lipid A export ATP-binding/permease protein MsbA"/>
    <property type="match status" value="1"/>
</dbReference>
<dbReference type="PROSITE" id="PS50929">
    <property type="entry name" value="ABC_TM1F"/>
    <property type="match status" value="1"/>
</dbReference>
<feature type="domain" description="ABC transmembrane type-1" evidence="13">
    <location>
        <begin position="35"/>
        <end position="317"/>
    </location>
</feature>
<evidence type="ECO:0000256" key="8">
    <source>
        <dbReference type="ARBA" id="ARBA00022989"/>
    </source>
</evidence>
<evidence type="ECO:0000259" key="13">
    <source>
        <dbReference type="PROSITE" id="PS50929"/>
    </source>
</evidence>
<keyword evidence="6 14" id="KW-0067">ATP-binding</keyword>
<protein>
    <submittedName>
        <fullName evidence="14">Lipid A export ATP-binding/permease protein MsbA</fullName>
    </submittedName>
</protein>
<dbReference type="SUPFAM" id="SSF52540">
    <property type="entry name" value="P-loop containing nucleoside triphosphate hydrolases"/>
    <property type="match status" value="1"/>
</dbReference>
<feature type="transmembrane region" description="Helical" evidence="11">
    <location>
        <begin position="256"/>
        <end position="279"/>
    </location>
</feature>
<dbReference type="Gene3D" id="3.40.50.300">
    <property type="entry name" value="P-loop containing nucleotide triphosphate hydrolases"/>
    <property type="match status" value="1"/>
</dbReference>
<dbReference type="GO" id="GO:0005886">
    <property type="term" value="C:plasma membrane"/>
    <property type="evidence" value="ECO:0007669"/>
    <property type="project" value="UniProtKB-SubCell"/>
</dbReference>
<feature type="transmembrane region" description="Helical" evidence="11">
    <location>
        <begin position="70"/>
        <end position="88"/>
    </location>
</feature>
<dbReference type="InterPro" id="IPR011527">
    <property type="entry name" value="ABC1_TM_dom"/>
</dbReference>
<name>A0A829YDB9_9GAMM</name>
<evidence type="ECO:0000256" key="7">
    <source>
        <dbReference type="ARBA" id="ARBA00022967"/>
    </source>
</evidence>
<keyword evidence="7" id="KW-1278">Translocase</keyword>
<dbReference type="GO" id="GO:0016887">
    <property type="term" value="F:ATP hydrolysis activity"/>
    <property type="evidence" value="ECO:0007669"/>
    <property type="project" value="InterPro"/>
</dbReference>
<dbReference type="Pfam" id="PF00664">
    <property type="entry name" value="ABC_membrane"/>
    <property type="match status" value="1"/>
</dbReference>
<evidence type="ECO:0000313" key="14">
    <source>
        <dbReference type="EMBL" id="GFE80821.1"/>
    </source>
</evidence>
<evidence type="ECO:0000256" key="3">
    <source>
        <dbReference type="ARBA" id="ARBA00022475"/>
    </source>
</evidence>
<feature type="transmembrane region" description="Helical" evidence="11">
    <location>
        <begin position="32"/>
        <end position="58"/>
    </location>
</feature>
<dbReference type="GO" id="GO:0005524">
    <property type="term" value="F:ATP binding"/>
    <property type="evidence" value="ECO:0007669"/>
    <property type="project" value="UniProtKB-KW"/>
</dbReference>
<feature type="domain" description="ABC transporter" evidence="12">
    <location>
        <begin position="349"/>
        <end position="583"/>
    </location>
</feature>
<dbReference type="InterPro" id="IPR039421">
    <property type="entry name" value="Type_1_exporter"/>
</dbReference>
<evidence type="ECO:0000313" key="15">
    <source>
        <dbReference type="Proteomes" id="UP000445000"/>
    </source>
</evidence>
<gene>
    <name evidence="14" type="primary">msbA</name>
    <name evidence="14" type="ORF">GCM10011487_28210</name>
</gene>
<evidence type="ECO:0000256" key="2">
    <source>
        <dbReference type="ARBA" id="ARBA00022448"/>
    </source>
</evidence>
<dbReference type="EMBL" id="BLJN01000002">
    <property type="protein sequence ID" value="GFE80821.1"/>
    <property type="molecule type" value="Genomic_DNA"/>
</dbReference>
<keyword evidence="15" id="KW-1185">Reference proteome</keyword>
<dbReference type="CDD" id="cd18552">
    <property type="entry name" value="ABC_6TM_MsbA_like"/>
    <property type="match status" value="1"/>
</dbReference>
<dbReference type="GO" id="GO:0034040">
    <property type="term" value="F:ATPase-coupled lipid transmembrane transporter activity"/>
    <property type="evidence" value="ECO:0007669"/>
    <property type="project" value="InterPro"/>
</dbReference>
<organism evidence="14 15">
    <name type="scientific">Steroidobacter agaridevorans</name>
    <dbReference type="NCBI Taxonomy" id="2695856"/>
    <lineage>
        <taxon>Bacteria</taxon>
        <taxon>Pseudomonadati</taxon>
        <taxon>Pseudomonadota</taxon>
        <taxon>Gammaproteobacteria</taxon>
        <taxon>Steroidobacterales</taxon>
        <taxon>Steroidobacteraceae</taxon>
        <taxon>Steroidobacter</taxon>
    </lineage>
</organism>
<dbReference type="CDD" id="cd03251">
    <property type="entry name" value="ABCC_MsbA"/>
    <property type="match status" value="1"/>
</dbReference>
<dbReference type="Pfam" id="PF00005">
    <property type="entry name" value="ABC_tran"/>
    <property type="match status" value="1"/>
</dbReference>
<dbReference type="PANTHER" id="PTHR43394:SF1">
    <property type="entry name" value="ATP-BINDING CASSETTE SUB-FAMILY B MEMBER 10, MITOCHONDRIAL"/>
    <property type="match status" value="1"/>
</dbReference>
<evidence type="ECO:0000256" key="9">
    <source>
        <dbReference type="ARBA" id="ARBA00023055"/>
    </source>
</evidence>
<evidence type="ECO:0000256" key="11">
    <source>
        <dbReference type="SAM" id="Phobius"/>
    </source>
</evidence>
<evidence type="ECO:0000256" key="6">
    <source>
        <dbReference type="ARBA" id="ARBA00022840"/>
    </source>
</evidence>
<reference evidence="15" key="1">
    <citation type="submission" date="2020-01" db="EMBL/GenBank/DDBJ databases">
        <title>'Steroidobacter agaridevorans' sp. nov., agar-degrading bacteria isolated from rhizosphere soils.</title>
        <authorList>
            <person name="Ikenaga M."/>
            <person name="Kataoka M."/>
            <person name="Murouchi A."/>
            <person name="Katsuragi S."/>
            <person name="Sakai M."/>
        </authorList>
    </citation>
    <scope>NUCLEOTIDE SEQUENCE [LARGE SCALE GENOMIC DNA]</scope>
    <source>
        <strain evidence="15">YU21-B</strain>
    </source>
</reference>
<keyword evidence="4 11" id="KW-0812">Transmembrane</keyword>
<dbReference type="PROSITE" id="PS00211">
    <property type="entry name" value="ABC_TRANSPORTER_1"/>
    <property type="match status" value="1"/>
</dbReference>
<dbReference type="PROSITE" id="PS50893">
    <property type="entry name" value="ABC_TRANSPORTER_2"/>
    <property type="match status" value="1"/>
</dbReference>
<dbReference type="NCBIfam" id="TIGR02203">
    <property type="entry name" value="MsbA_lipidA"/>
    <property type="match status" value="1"/>
</dbReference>
<evidence type="ECO:0000256" key="5">
    <source>
        <dbReference type="ARBA" id="ARBA00022741"/>
    </source>
</evidence>
<evidence type="ECO:0000259" key="12">
    <source>
        <dbReference type="PROSITE" id="PS50893"/>
    </source>
</evidence>
<proteinExistence type="predicted"/>
<accession>A0A829YDB9</accession>
<keyword evidence="3" id="KW-1003">Cell membrane</keyword>
<keyword evidence="8 11" id="KW-1133">Transmembrane helix</keyword>
<dbReference type="RefSeq" id="WP_202626751.1">
    <property type="nucleotide sequence ID" value="NZ_BLJN01000002.1"/>
</dbReference>
<comment type="caution">
    <text evidence="14">The sequence shown here is derived from an EMBL/GenBank/DDBJ whole genome shotgun (WGS) entry which is preliminary data.</text>
</comment>
<dbReference type="Proteomes" id="UP000445000">
    <property type="component" value="Unassembled WGS sequence"/>
</dbReference>
<dbReference type="InterPro" id="IPR003593">
    <property type="entry name" value="AAA+_ATPase"/>
</dbReference>
<dbReference type="AlphaFoldDB" id="A0A829YDB9"/>